<name>A0A7S3AN73_9EUKA</name>
<organism evidence="3">
    <name type="scientific">Haptolina ericina</name>
    <dbReference type="NCBI Taxonomy" id="156174"/>
    <lineage>
        <taxon>Eukaryota</taxon>
        <taxon>Haptista</taxon>
        <taxon>Haptophyta</taxon>
        <taxon>Prymnesiophyceae</taxon>
        <taxon>Prymnesiales</taxon>
        <taxon>Prymnesiaceae</taxon>
        <taxon>Haptolina</taxon>
    </lineage>
</organism>
<proteinExistence type="predicted"/>
<reference evidence="3" key="1">
    <citation type="submission" date="2021-01" db="EMBL/GenBank/DDBJ databases">
        <authorList>
            <person name="Corre E."/>
            <person name="Pelletier E."/>
            <person name="Niang G."/>
            <person name="Scheremetjew M."/>
            <person name="Finn R."/>
            <person name="Kale V."/>
            <person name="Holt S."/>
            <person name="Cochrane G."/>
            <person name="Meng A."/>
            <person name="Brown T."/>
            <person name="Cohen L."/>
        </authorList>
    </citation>
    <scope>NUCLEOTIDE SEQUENCE</scope>
    <source>
        <strain evidence="3">CCMP281</strain>
    </source>
</reference>
<feature type="transmembrane region" description="Helical" evidence="2">
    <location>
        <begin position="204"/>
        <end position="226"/>
    </location>
</feature>
<sequence length="338" mass="37441">MHAGSSETLAPLLDEQGVRSDAATTVAAVPARDTDIFTITIESLVPVRGHIIDASRTETVAQLKVRYLKVLQEQAMALHMACANTPSEAPNPTRPPASAQSRRAREMASPTVCPEFETHCRFIFDGIELSDDKFLTELNLGEAPRVLALSTRSKRGLAHRVAHNLMRWWPLIAVALLSCSVVFEVAGLFPGHHPSSRWRCDRPLIVFLIMCVMVILPYGYTLSGLYQEDRGHRLLWFMQSPILTRTMSGAATLGFIWFIIGAVWVFGSDTCRETAPPIYYASLTGWLLLLVLNVPVLVLITLPCMLCAQCPLAFRIISFMSGVQRAVVRVDVDQAMHV</sequence>
<dbReference type="AlphaFoldDB" id="A0A7S3AN73"/>
<keyword evidence="2" id="KW-0472">Membrane</keyword>
<feature type="transmembrane region" description="Helical" evidence="2">
    <location>
        <begin position="286"/>
        <end position="308"/>
    </location>
</feature>
<evidence type="ECO:0000313" key="3">
    <source>
        <dbReference type="EMBL" id="CAE0108331.1"/>
    </source>
</evidence>
<keyword evidence="2" id="KW-0812">Transmembrane</keyword>
<gene>
    <name evidence="3" type="ORF">HERI1096_LOCUS8991</name>
</gene>
<dbReference type="EMBL" id="HBHX01016058">
    <property type="protein sequence ID" value="CAE0108331.1"/>
    <property type="molecule type" value="Transcribed_RNA"/>
</dbReference>
<protein>
    <submittedName>
        <fullName evidence="3">Uncharacterized protein</fullName>
    </submittedName>
</protein>
<evidence type="ECO:0000256" key="1">
    <source>
        <dbReference type="SAM" id="MobiDB-lite"/>
    </source>
</evidence>
<accession>A0A7S3AN73</accession>
<feature type="transmembrane region" description="Helical" evidence="2">
    <location>
        <begin position="247"/>
        <end position="266"/>
    </location>
</feature>
<feature type="region of interest" description="Disordered" evidence="1">
    <location>
        <begin position="84"/>
        <end position="108"/>
    </location>
</feature>
<keyword evidence="2" id="KW-1133">Transmembrane helix</keyword>
<evidence type="ECO:0000256" key="2">
    <source>
        <dbReference type="SAM" id="Phobius"/>
    </source>
</evidence>
<feature type="transmembrane region" description="Helical" evidence="2">
    <location>
        <begin position="168"/>
        <end position="189"/>
    </location>
</feature>